<name>A0A5K3F854_MESCO</name>
<organism evidence="1">
    <name type="scientific">Mesocestoides corti</name>
    <name type="common">Flatworm</name>
    <dbReference type="NCBI Taxonomy" id="53468"/>
    <lineage>
        <taxon>Eukaryota</taxon>
        <taxon>Metazoa</taxon>
        <taxon>Spiralia</taxon>
        <taxon>Lophotrochozoa</taxon>
        <taxon>Platyhelminthes</taxon>
        <taxon>Cestoda</taxon>
        <taxon>Eucestoda</taxon>
        <taxon>Cyclophyllidea</taxon>
        <taxon>Mesocestoididae</taxon>
        <taxon>Mesocestoides</taxon>
    </lineage>
</organism>
<accession>A0A5K3F854</accession>
<reference evidence="1" key="1">
    <citation type="submission" date="2019-11" db="UniProtKB">
        <authorList>
            <consortium name="WormBaseParasite"/>
        </authorList>
    </citation>
    <scope>IDENTIFICATION</scope>
</reference>
<sequence length="664" mass="75426">MPSRKRRCDCKPQSRSNFKSIRVDDRPFTPSLFDKLPTLVLRKIAIFLDYPSWYTIQSIYVAWRAHPPSLLTLSDSNCSEHVWNCPDFPLPQCQFTTICTDAFYGGLVESNGACGLLLRTLARRHSFCSRLTSIDLTGQCQRPAQVSSLLSPKTAPWFPCLKFAAFRLAVSRIDGLPSDPIVEAKAPIQLEELQLHLACCFHCKEDAFDGLHPLLKKVKRLSWVVADTAKFIFVDRFPWPLVELVSLEASFLTMRHLLEIQSDKEDNFESIMPNLAWVTIHSPFGISTHAAGRNLVTVTGSLSSLFKEMDSQCAPMRKVVWGSSRPINMKREGLLSVEEVTYSTSNMRISSCDLCVLEKLVRLNTFVLRSCSATVGVETFFELFSLLQNFPLLVRLTLPKELLMAWSNDKSVRDGMVTIASRYSFPSLRRLHFASNDKFSNLNLVTSVPISGSESCDGVLLPIFRIFPNVETLIIGPVPYFRGGSNLLDLTNFSQLKKLFIMHSRSLPYDHHQRRLALSKWLPYCKTLEVFLLYTQNFNWMEERTDGGLLDCLQKNSSLRYVCVVSEASNCSSAMSVTRSDIERLLKGWSCRKGPLGKYILFISHEDRGISCLGAVPNSKARRRFRITERFEVPRWLDLVARFPELFSVFWQDLASEVDFGIPA</sequence>
<dbReference type="Gene3D" id="3.80.10.10">
    <property type="entry name" value="Ribonuclease Inhibitor"/>
    <property type="match status" value="1"/>
</dbReference>
<evidence type="ECO:0000313" key="1">
    <source>
        <dbReference type="WBParaSite" id="MCU_006260-RB"/>
    </source>
</evidence>
<dbReference type="WBParaSite" id="MCU_006260-RB">
    <property type="protein sequence ID" value="MCU_006260-RB"/>
    <property type="gene ID" value="MCU_006260"/>
</dbReference>
<protein>
    <submittedName>
        <fullName evidence="1">FBD domain-containing protein</fullName>
    </submittedName>
</protein>
<proteinExistence type="predicted"/>
<dbReference type="InterPro" id="IPR032675">
    <property type="entry name" value="LRR_dom_sf"/>
</dbReference>
<dbReference type="AlphaFoldDB" id="A0A5K3F854"/>